<reference evidence="6 7" key="1">
    <citation type="submission" date="2019-01" db="EMBL/GenBank/DDBJ databases">
        <title>PMF-metabolizing Aryl O-demethylase.</title>
        <authorList>
            <person name="Kim M."/>
        </authorList>
    </citation>
    <scope>NUCLEOTIDE SEQUENCE [LARGE SCALE GENOMIC DNA]</scope>
    <source>
        <strain evidence="6 7">PMF1</strain>
    </source>
</reference>
<proteinExistence type="predicted"/>
<keyword evidence="2" id="KW-0805">Transcription regulation</keyword>
<evidence type="ECO:0000313" key="7">
    <source>
        <dbReference type="Proteomes" id="UP000289794"/>
    </source>
</evidence>
<evidence type="ECO:0000313" key="6">
    <source>
        <dbReference type="EMBL" id="QBE99970.1"/>
    </source>
</evidence>
<keyword evidence="3" id="KW-0238">DNA-binding</keyword>
<protein>
    <submittedName>
        <fullName evidence="6">Putative HTH-type transcriptional repressor ExuR</fullName>
    </submittedName>
</protein>
<dbReference type="PANTHER" id="PTHR30146:SF148">
    <property type="entry name" value="HTH-TYPE TRANSCRIPTIONAL REPRESSOR PURR-RELATED"/>
    <property type="match status" value="1"/>
</dbReference>
<dbReference type="SUPFAM" id="SSF53822">
    <property type="entry name" value="Periplasmic binding protein-like I"/>
    <property type="match status" value="1"/>
</dbReference>
<evidence type="ECO:0000256" key="1">
    <source>
        <dbReference type="ARBA" id="ARBA00022491"/>
    </source>
</evidence>
<dbReference type="AlphaFoldDB" id="A0A4P6M827"/>
<dbReference type="RefSeq" id="WP_130182859.1">
    <property type="nucleotide sequence ID" value="NZ_AP031416.1"/>
</dbReference>
<gene>
    <name evidence="6" type="primary">exuR_3</name>
    <name evidence="6" type="ORF">PMF13cell1_05564</name>
</gene>
<evidence type="ECO:0000256" key="2">
    <source>
        <dbReference type="ARBA" id="ARBA00023015"/>
    </source>
</evidence>
<organism evidence="6 7">
    <name type="scientific">Blautia producta</name>
    <dbReference type="NCBI Taxonomy" id="33035"/>
    <lineage>
        <taxon>Bacteria</taxon>
        <taxon>Bacillati</taxon>
        <taxon>Bacillota</taxon>
        <taxon>Clostridia</taxon>
        <taxon>Lachnospirales</taxon>
        <taxon>Lachnospiraceae</taxon>
        <taxon>Blautia</taxon>
    </lineage>
</organism>
<evidence type="ECO:0000259" key="5">
    <source>
        <dbReference type="PROSITE" id="PS50932"/>
    </source>
</evidence>
<dbReference type="EMBL" id="CP035945">
    <property type="protein sequence ID" value="QBE99970.1"/>
    <property type="molecule type" value="Genomic_DNA"/>
</dbReference>
<dbReference type="InterPro" id="IPR000843">
    <property type="entry name" value="HTH_LacI"/>
</dbReference>
<keyword evidence="1" id="KW-0678">Repressor</keyword>
<dbReference type="GO" id="GO:0000976">
    <property type="term" value="F:transcription cis-regulatory region binding"/>
    <property type="evidence" value="ECO:0007669"/>
    <property type="project" value="TreeGrafter"/>
</dbReference>
<dbReference type="CDD" id="cd01392">
    <property type="entry name" value="HTH_LacI"/>
    <property type="match status" value="1"/>
</dbReference>
<dbReference type="Pfam" id="PF13377">
    <property type="entry name" value="Peripla_BP_3"/>
    <property type="match status" value="1"/>
</dbReference>
<dbReference type="Gene3D" id="1.10.260.40">
    <property type="entry name" value="lambda repressor-like DNA-binding domains"/>
    <property type="match status" value="1"/>
</dbReference>
<feature type="domain" description="HTH lacI-type" evidence="5">
    <location>
        <begin position="4"/>
        <end position="47"/>
    </location>
</feature>
<dbReference type="SUPFAM" id="SSF47413">
    <property type="entry name" value="lambda repressor-like DNA-binding domains"/>
    <property type="match status" value="1"/>
</dbReference>
<dbReference type="KEGG" id="bpro:PMF13cell1_05564"/>
<dbReference type="InterPro" id="IPR046335">
    <property type="entry name" value="LacI/GalR-like_sensor"/>
</dbReference>
<evidence type="ECO:0000256" key="3">
    <source>
        <dbReference type="ARBA" id="ARBA00023125"/>
    </source>
</evidence>
<dbReference type="Pfam" id="PF00356">
    <property type="entry name" value="LacI"/>
    <property type="match status" value="1"/>
</dbReference>
<dbReference type="InterPro" id="IPR028082">
    <property type="entry name" value="Peripla_BP_I"/>
</dbReference>
<keyword evidence="4" id="KW-0804">Transcription</keyword>
<dbReference type="PROSITE" id="PS50932">
    <property type="entry name" value="HTH_LACI_2"/>
    <property type="match status" value="1"/>
</dbReference>
<sequence>MGKTSMQDIADELNISKNAVSLALNGKPGISDALKDKILEKARELNYEGLNKIKLKKKNLLLIVDDRFDREDEFFLPLISSLLRHSAEQGYRMMLTTVSEEMQKKNTVPSVYYEMDAAGVVFLGQIEKNYLEYYVEEKIPCLMMLLHHYGVKADYVLSANVDGAFLVTKYLISCGHKKIGYFADVGVYSSFVERLWGYRYALLTSGLGEQRQNELLSTSGYGFIDLSAADSFADKILHMEDPPTAWVCGNDAAAFILINALKDRGIRVPDDVSVAGFDGMKKIYMRHPVLCSYDVKRDVLGKKAVELLIKRIHSGYTGESVIESVAGELVIGESVKRMD</sequence>
<dbReference type="GO" id="GO:0003700">
    <property type="term" value="F:DNA-binding transcription factor activity"/>
    <property type="evidence" value="ECO:0007669"/>
    <property type="project" value="TreeGrafter"/>
</dbReference>
<dbReference type="Gene3D" id="3.40.50.2300">
    <property type="match status" value="2"/>
</dbReference>
<accession>A0A4P6M827</accession>
<dbReference type="SMART" id="SM00354">
    <property type="entry name" value="HTH_LACI"/>
    <property type="match status" value="1"/>
</dbReference>
<evidence type="ECO:0000256" key="4">
    <source>
        <dbReference type="ARBA" id="ARBA00023163"/>
    </source>
</evidence>
<dbReference type="PANTHER" id="PTHR30146">
    <property type="entry name" value="LACI-RELATED TRANSCRIPTIONAL REPRESSOR"/>
    <property type="match status" value="1"/>
</dbReference>
<dbReference type="Proteomes" id="UP000289794">
    <property type="component" value="Chromosome"/>
</dbReference>
<dbReference type="InterPro" id="IPR010982">
    <property type="entry name" value="Lambda_DNA-bd_dom_sf"/>
</dbReference>
<name>A0A4P6M827_9FIRM</name>